<gene>
    <name evidence="1" type="ORF">O6H91_19G075200</name>
</gene>
<keyword evidence="2" id="KW-1185">Reference proteome</keyword>
<comment type="caution">
    <text evidence="1">The sequence shown here is derived from an EMBL/GenBank/DDBJ whole genome shotgun (WGS) entry which is preliminary data.</text>
</comment>
<sequence length="299" mass="33403">MDYIEDVQEPHHSEGTPVDDNTEDYIATSPELRSEMRGEMCVVRADIRKIARKTNSKPSKKLKRFCMRNLNPNLTIDQAPADAATMLIWADFPTSLCVKHYGDSKTIPTWNIFSADLATAAFEIASTYVADQGWFACTSLPEHFPIVDSFVEASGFSLHRCLNILCEEGYARHNPREEVVLLLTTLYHRTACLAPTIRRQEANQVDRKAFSTKANWVMDLNSATLTTVDNVICRGGAKRSPSFCRFSVELLTQPGDVVLDLFAGTGNTARASAESDRHCVCVKEDKDIFSLLLKDLETS</sequence>
<reference evidence="2" key="1">
    <citation type="journal article" date="2024" name="Proc. Natl. Acad. Sci. U.S.A.">
        <title>Extraordinary preservation of gene collinearity over three hundred million years revealed in homosporous lycophytes.</title>
        <authorList>
            <person name="Li C."/>
            <person name="Wickell D."/>
            <person name="Kuo L.Y."/>
            <person name="Chen X."/>
            <person name="Nie B."/>
            <person name="Liao X."/>
            <person name="Peng D."/>
            <person name="Ji J."/>
            <person name="Jenkins J."/>
            <person name="Williams M."/>
            <person name="Shu S."/>
            <person name="Plott C."/>
            <person name="Barry K."/>
            <person name="Rajasekar S."/>
            <person name="Grimwood J."/>
            <person name="Han X."/>
            <person name="Sun S."/>
            <person name="Hou Z."/>
            <person name="He W."/>
            <person name="Dai G."/>
            <person name="Sun C."/>
            <person name="Schmutz J."/>
            <person name="Leebens-Mack J.H."/>
            <person name="Li F.W."/>
            <person name="Wang L."/>
        </authorList>
    </citation>
    <scope>NUCLEOTIDE SEQUENCE [LARGE SCALE GENOMIC DNA]</scope>
    <source>
        <strain evidence="2">cv. PW_Plant_1</strain>
    </source>
</reference>
<protein>
    <submittedName>
        <fullName evidence="1">Uncharacterized protein</fullName>
    </submittedName>
</protein>
<evidence type="ECO:0000313" key="2">
    <source>
        <dbReference type="Proteomes" id="UP001162992"/>
    </source>
</evidence>
<dbReference type="EMBL" id="CM055110">
    <property type="protein sequence ID" value="KAJ7521927.1"/>
    <property type="molecule type" value="Genomic_DNA"/>
</dbReference>
<evidence type="ECO:0000313" key="1">
    <source>
        <dbReference type="EMBL" id="KAJ7521927.1"/>
    </source>
</evidence>
<name>A0ACC2AXH4_DIPCM</name>
<proteinExistence type="predicted"/>
<accession>A0ACC2AXH4</accession>
<organism evidence="1 2">
    <name type="scientific">Diphasiastrum complanatum</name>
    <name type="common">Issler's clubmoss</name>
    <name type="synonym">Lycopodium complanatum</name>
    <dbReference type="NCBI Taxonomy" id="34168"/>
    <lineage>
        <taxon>Eukaryota</taxon>
        <taxon>Viridiplantae</taxon>
        <taxon>Streptophyta</taxon>
        <taxon>Embryophyta</taxon>
        <taxon>Tracheophyta</taxon>
        <taxon>Lycopodiopsida</taxon>
        <taxon>Lycopodiales</taxon>
        <taxon>Lycopodiaceae</taxon>
        <taxon>Lycopodioideae</taxon>
        <taxon>Diphasiastrum</taxon>
    </lineage>
</organism>
<dbReference type="Proteomes" id="UP001162992">
    <property type="component" value="Chromosome 19"/>
</dbReference>